<keyword evidence="2" id="KW-1185">Reference proteome</keyword>
<proteinExistence type="predicted"/>
<dbReference type="AlphaFoldDB" id="A0A1I7ZZ17"/>
<name>A0A1I7ZZ17_9BILA</name>
<evidence type="ECO:0000313" key="2">
    <source>
        <dbReference type="Proteomes" id="UP000095287"/>
    </source>
</evidence>
<feature type="transmembrane region" description="Helical" evidence="1">
    <location>
        <begin position="49"/>
        <end position="66"/>
    </location>
</feature>
<keyword evidence="1" id="KW-1133">Transmembrane helix</keyword>
<evidence type="ECO:0000256" key="1">
    <source>
        <dbReference type="SAM" id="Phobius"/>
    </source>
</evidence>
<keyword evidence="1" id="KW-0812">Transmembrane</keyword>
<evidence type="ECO:0000313" key="3">
    <source>
        <dbReference type="WBParaSite" id="L893_g31190.t1"/>
    </source>
</evidence>
<reference evidence="3" key="1">
    <citation type="submission" date="2016-11" db="UniProtKB">
        <authorList>
            <consortium name="WormBaseParasite"/>
        </authorList>
    </citation>
    <scope>IDENTIFICATION</scope>
</reference>
<accession>A0A1I7ZZ17</accession>
<dbReference type="WBParaSite" id="L893_g31190.t1">
    <property type="protein sequence ID" value="L893_g31190.t1"/>
    <property type="gene ID" value="L893_g31190"/>
</dbReference>
<sequence>MSRSFEANDIPNVCEPKTMTKLIPVIWHLSSPHKKDPLHLRPTIATMRPLFLILILVLPVFMAKSWCATPTCFSENGIMVEVPRRSIDGVIIRDSLALNSGAEPDMNAWSKLYRRKGPIHK</sequence>
<organism evidence="2 3">
    <name type="scientific">Steinernema glaseri</name>
    <dbReference type="NCBI Taxonomy" id="37863"/>
    <lineage>
        <taxon>Eukaryota</taxon>
        <taxon>Metazoa</taxon>
        <taxon>Ecdysozoa</taxon>
        <taxon>Nematoda</taxon>
        <taxon>Chromadorea</taxon>
        <taxon>Rhabditida</taxon>
        <taxon>Tylenchina</taxon>
        <taxon>Panagrolaimomorpha</taxon>
        <taxon>Strongyloidoidea</taxon>
        <taxon>Steinernematidae</taxon>
        <taxon>Steinernema</taxon>
    </lineage>
</organism>
<dbReference type="Proteomes" id="UP000095287">
    <property type="component" value="Unplaced"/>
</dbReference>
<keyword evidence="1" id="KW-0472">Membrane</keyword>
<protein>
    <submittedName>
        <fullName evidence="3">Uncharacterized protein</fullName>
    </submittedName>
</protein>